<dbReference type="EMBL" id="DF237024">
    <property type="protein sequence ID" value="GAQ81254.1"/>
    <property type="molecule type" value="Genomic_DNA"/>
</dbReference>
<proteinExistence type="predicted"/>
<reference evidence="2 3" key="1">
    <citation type="journal article" date="2014" name="Nat. Commun.">
        <title>Klebsormidium flaccidum genome reveals primary factors for plant terrestrial adaptation.</title>
        <authorList>
            <person name="Hori K."/>
            <person name="Maruyama F."/>
            <person name="Fujisawa T."/>
            <person name="Togashi T."/>
            <person name="Yamamoto N."/>
            <person name="Seo M."/>
            <person name="Sato S."/>
            <person name="Yamada T."/>
            <person name="Mori H."/>
            <person name="Tajima N."/>
            <person name="Moriyama T."/>
            <person name="Ikeuchi M."/>
            <person name="Watanabe M."/>
            <person name="Wada H."/>
            <person name="Kobayashi K."/>
            <person name="Saito M."/>
            <person name="Masuda T."/>
            <person name="Sasaki-Sekimoto Y."/>
            <person name="Mashiguchi K."/>
            <person name="Awai K."/>
            <person name="Shimojima M."/>
            <person name="Masuda S."/>
            <person name="Iwai M."/>
            <person name="Nobusawa T."/>
            <person name="Narise T."/>
            <person name="Kondo S."/>
            <person name="Saito H."/>
            <person name="Sato R."/>
            <person name="Murakawa M."/>
            <person name="Ihara Y."/>
            <person name="Oshima-Yamada Y."/>
            <person name="Ohtaka K."/>
            <person name="Satoh M."/>
            <person name="Sonobe K."/>
            <person name="Ishii M."/>
            <person name="Ohtani R."/>
            <person name="Kanamori-Sato M."/>
            <person name="Honoki R."/>
            <person name="Miyazaki D."/>
            <person name="Mochizuki H."/>
            <person name="Umetsu J."/>
            <person name="Higashi K."/>
            <person name="Shibata D."/>
            <person name="Kamiya Y."/>
            <person name="Sato N."/>
            <person name="Nakamura Y."/>
            <person name="Tabata S."/>
            <person name="Ida S."/>
            <person name="Kurokawa K."/>
            <person name="Ohta H."/>
        </authorList>
    </citation>
    <scope>NUCLEOTIDE SEQUENCE [LARGE SCALE GENOMIC DNA]</scope>
    <source>
        <strain evidence="2 3">NIES-2285</strain>
    </source>
</reference>
<dbReference type="Proteomes" id="UP000054558">
    <property type="component" value="Unassembled WGS sequence"/>
</dbReference>
<feature type="compositionally biased region" description="Polar residues" evidence="1">
    <location>
        <begin position="160"/>
        <end position="177"/>
    </location>
</feature>
<evidence type="ECO:0000313" key="2">
    <source>
        <dbReference type="EMBL" id="GAQ81254.1"/>
    </source>
</evidence>
<protein>
    <submittedName>
        <fullName evidence="2">Uncharacterized protein</fullName>
    </submittedName>
</protein>
<evidence type="ECO:0000256" key="1">
    <source>
        <dbReference type="SAM" id="MobiDB-lite"/>
    </source>
</evidence>
<keyword evidence="3" id="KW-1185">Reference proteome</keyword>
<organism evidence="2 3">
    <name type="scientific">Klebsormidium nitens</name>
    <name type="common">Green alga</name>
    <name type="synonym">Ulothrix nitens</name>
    <dbReference type="NCBI Taxonomy" id="105231"/>
    <lineage>
        <taxon>Eukaryota</taxon>
        <taxon>Viridiplantae</taxon>
        <taxon>Streptophyta</taxon>
        <taxon>Klebsormidiophyceae</taxon>
        <taxon>Klebsormidiales</taxon>
        <taxon>Klebsormidiaceae</taxon>
        <taxon>Klebsormidium</taxon>
    </lineage>
</organism>
<gene>
    <name evidence="2" type="ORF">KFL_000750220</name>
</gene>
<feature type="region of interest" description="Disordered" evidence="1">
    <location>
        <begin position="157"/>
        <end position="216"/>
    </location>
</feature>
<dbReference type="AlphaFoldDB" id="A0A0U9HRH0"/>
<name>A0A0U9HRH0_KLENI</name>
<accession>A0A0U9HRH0</accession>
<sequence>MANVKVVTGAPAPDGRGTCTLSESIDIPEEFLWKALVNKVYHFYEYFRISEFKREELPDGWVYRKMVVHDDERLPGWGPHKFVERIKADKETGVVEFVDLDHETEEPTGRKRLNIMHRGPLRVEYSSLSAEGVKTPLSNGKPISQQIEEAYEAWQKSLKKNGQSTPEQGGAQDSTAATDEPPQKRPRVDAPVAVEKPVEDKASEDEPPSKSGDQKA</sequence>
<evidence type="ECO:0000313" key="3">
    <source>
        <dbReference type="Proteomes" id="UP000054558"/>
    </source>
</evidence>